<keyword evidence="2" id="KW-1185">Reference proteome</keyword>
<organism evidence="1 2">
    <name type="scientific">Phytophthora palmivora</name>
    <dbReference type="NCBI Taxonomy" id="4796"/>
    <lineage>
        <taxon>Eukaryota</taxon>
        <taxon>Sar</taxon>
        <taxon>Stramenopiles</taxon>
        <taxon>Oomycota</taxon>
        <taxon>Peronosporomycetes</taxon>
        <taxon>Peronosporales</taxon>
        <taxon>Peronosporaceae</taxon>
        <taxon>Phytophthora</taxon>
    </lineage>
</organism>
<gene>
    <name evidence="1" type="ORF">PHPALM_31107</name>
</gene>
<sequence length="65" mass="7016">MSNVAFSKDDVKPKLVVKNKQSTTPGLLLTTLTSALFDNISQLSTIVNELITERGVSSHLSDAKI</sequence>
<evidence type="ECO:0000313" key="2">
    <source>
        <dbReference type="Proteomes" id="UP000237271"/>
    </source>
</evidence>
<name>A0A2P4X3G7_9STRA</name>
<comment type="caution">
    <text evidence="1">The sequence shown here is derived from an EMBL/GenBank/DDBJ whole genome shotgun (WGS) entry which is preliminary data.</text>
</comment>
<protein>
    <submittedName>
        <fullName evidence="1">Uncharacterized protein</fullName>
    </submittedName>
</protein>
<dbReference type="EMBL" id="NCKW01016945">
    <property type="protein sequence ID" value="POM60078.1"/>
    <property type="molecule type" value="Genomic_DNA"/>
</dbReference>
<dbReference type="AlphaFoldDB" id="A0A2P4X3G7"/>
<proteinExistence type="predicted"/>
<reference evidence="1 2" key="1">
    <citation type="journal article" date="2017" name="Genome Biol. Evol.">
        <title>Phytophthora megakarya and P. palmivora, closely related causal agents of cacao black pod rot, underwent increases in genome sizes and gene numbers by different mechanisms.</title>
        <authorList>
            <person name="Ali S.S."/>
            <person name="Shao J."/>
            <person name="Lary D.J."/>
            <person name="Kronmiller B."/>
            <person name="Shen D."/>
            <person name="Strem M.D."/>
            <person name="Amoako-Attah I."/>
            <person name="Akrofi A.Y."/>
            <person name="Begoude B.A."/>
            <person name="Ten Hoopen G.M."/>
            <person name="Coulibaly K."/>
            <person name="Kebe B.I."/>
            <person name="Melnick R.L."/>
            <person name="Guiltinan M.J."/>
            <person name="Tyler B.M."/>
            <person name="Meinhardt L.W."/>
            <person name="Bailey B.A."/>
        </authorList>
    </citation>
    <scope>NUCLEOTIDE SEQUENCE [LARGE SCALE GENOMIC DNA]</scope>
    <source>
        <strain evidence="2">sbr112.9</strain>
    </source>
</reference>
<dbReference type="Proteomes" id="UP000237271">
    <property type="component" value="Unassembled WGS sequence"/>
</dbReference>
<accession>A0A2P4X3G7</accession>
<evidence type="ECO:0000313" key="1">
    <source>
        <dbReference type="EMBL" id="POM60078.1"/>
    </source>
</evidence>